<dbReference type="Proteomes" id="UP000054538">
    <property type="component" value="Unassembled WGS sequence"/>
</dbReference>
<feature type="domain" description="DDE Tnp4" evidence="3">
    <location>
        <begin position="2"/>
        <end position="47"/>
    </location>
</feature>
<reference evidence="5" key="2">
    <citation type="submission" date="2015-01" db="EMBL/GenBank/DDBJ databases">
        <title>Evolutionary Origins and Diversification of the Mycorrhizal Mutualists.</title>
        <authorList>
            <consortium name="DOE Joint Genome Institute"/>
            <consortium name="Mycorrhizal Genomics Consortium"/>
            <person name="Kohler A."/>
            <person name="Kuo A."/>
            <person name="Nagy L.G."/>
            <person name="Floudas D."/>
            <person name="Copeland A."/>
            <person name="Barry K.W."/>
            <person name="Cichocki N."/>
            <person name="Veneault-Fourrey C."/>
            <person name="LaButti K."/>
            <person name="Lindquist E.A."/>
            <person name="Lipzen A."/>
            <person name="Lundell T."/>
            <person name="Morin E."/>
            <person name="Murat C."/>
            <person name="Riley R."/>
            <person name="Ohm R."/>
            <person name="Sun H."/>
            <person name="Tunlid A."/>
            <person name="Henrissat B."/>
            <person name="Grigoriev I.V."/>
            <person name="Hibbett D.S."/>
            <person name="Martin F."/>
        </authorList>
    </citation>
    <scope>NUCLEOTIDE SEQUENCE [LARGE SCALE GENOMIC DNA]</scope>
    <source>
        <strain evidence="5">Ve08.2h10</strain>
    </source>
</reference>
<keyword evidence="5" id="KW-1185">Reference proteome</keyword>
<sequence>VHIRVEHAFAALKGCFQSLRELRLQMKTEDDLFIAMYWVECCLILHNMIIQFEEQREGQLRGTMDWAIAEGQEVDDGQGDQIYNQVGGTEGQRFHGHLMERLFEECSLWF</sequence>
<keyword evidence="2" id="KW-0479">Metal-binding</keyword>
<dbReference type="GO" id="GO:0046872">
    <property type="term" value="F:metal ion binding"/>
    <property type="evidence" value="ECO:0007669"/>
    <property type="project" value="UniProtKB-KW"/>
</dbReference>
<evidence type="ECO:0000313" key="5">
    <source>
        <dbReference type="Proteomes" id="UP000054538"/>
    </source>
</evidence>
<organism evidence="4 5">
    <name type="scientific">Paxillus rubicundulus Ve08.2h10</name>
    <dbReference type="NCBI Taxonomy" id="930991"/>
    <lineage>
        <taxon>Eukaryota</taxon>
        <taxon>Fungi</taxon>
        <taxon>Dikarya</taxon>
        <taxon>Basidiomycota</taxon>
        <taxon>Agaricomycotina</taxon>
        <taxon>Agaricomycetes</taxon>
        <taxon>Agaricomycetidae</taxon>
        <taxon>Boletales</taxon>
        <taxon>Paxilineae</taxon>
        <taxon>Paxillaceae</taxon>
        <taxon>Paxillus</taxon>
    </lineage>
</organism>
<gene>
    <name evidence="4" type="ORF">PAXRUDRAFT_176723</name>
</gene>
<accession>A0A0D0DA67</accession>
<evidence type="ECO:0000313" key="4">
    <source>
        <dbReference type="EMBL" id="KIK74090.1"/>
    </source>
</evidence>
<dbReference type="AlphaFoldDB" id="A0A0D0DA67"/>
<name>A0A0D0DA67_9AGAM</name>
<dbReference type="EMBL" id="KN829172">
    <property type="protein sequence ID" value="KIK74090.1"/>
    <property type="molecule type" value="Genomic_DNA"/>
</dbReference>
<dbReference type="HOGENOM" id="CLU_018552_9_3_1"/>
<evidence type="ECO:0000256" key="2">
    <source>
        <dbReference type="ARBA" id="ARBA00022723"/>
    </source>
</evidence>
<dbReference type="OrthoDB" id="2499472at2759"/>
<dbReference type="InterPro" id="IPR027806">
    <property type="entry name" value="HARBI1_dom"/>
</dbReference>
<evidence type="ECO:0000259" key="3">
    <source>
        <dbReference type="Pfam" id="PF13359"/>
    </source>
</evidence>
<evidence type="ECO:0000256" key="1">
    <source>
        <dbReference type="ARBA" id="ARBA00001968"/>
    </source>
</evidence>
<dbReference type="Pfam" id="PF13359">
    <property type="entry name" value="DDE_Tnp_4"/>
    <property type="match status" value="1"/>
</dbReference>
<dbReference type="InParanoid" id="A0A0D0DA67"/>
<reference evidence="4 5" key="1">
    <citation type="submission" date="2014-04" db="EMBL/GenBank/DDBJ databases">
        <authorList>
            <consortium name="DOE Joint Genome Institute"/>
            <person name="Kuo A."/>
            <person name="Kohler A."/>
            <person name="Jargeat P."/>
            <person name="Nagy L.G."/>
            <person name="Floudas D."/>
            <person name="Copeland A."/>
            <person name="Barry K.W."/>
            <person name="Cichocki N."/>
            <person name="Veneault-Fourrey C."/>
            <person name="LaButti K."/>
            <person name="Lindquist E.A."/>
            <person name="Lipzen A."/>
            <person name="Lundell T."/>
            <person name="Morin E."/>
            <person name="Murat C."/>
            <person name="Sun H."/>
            <person name="Tunlid A."/>
            <person name="Henrissat B."/>
            <person name="Grigoriev I.V."/>
            <person name="Hibbett D.S."/>
            <person name="Martin F."/>
            <person name="Nordberg H.P."/>
            <person name="Cantor M.N."/>
            <person name="Hua S.X."/>
        </authorList>
    </citation>
    <scope>NUCLEOTIDE SEQUENCE [LARGE SCALE GENOMIC DNA]</scope>
    <source>
        <strain evidence="4 5">Ve08.2h10</strain>
    </source>
</reference>
<protein>
    <recommendedName>
        <fullName evidence="3">DDE Tnp4 domain-containing protein</fullName>
    </recommendedName>
</protein>
<comment type="cofactor">
    <cofactor evidence="1">
        <name>a divalent metal cation</name>
        <dbReference type="ChEBI" id="CHEBI:60240"/>
    </cofactor>
</comment>
<feature type="non-terminal residue" evidence="4">
    <location>
        <position position="1"/>
    </location>
</feature>
<proteinExistence type="predicted"/>